<proteinExistence type="predicted"/>
<dbReference type="EMBL" id="BAAANH010000002">
    <property type="protein sequence ID" value="GAA1756396.1"/>
    <property type="molecule type" value="Genomic_DNA"/>
</dbReference>
<comment type="caution">
    <text evidence="2">The sequence shown here is derived from an EMBL/GenBank/DDBJ whole genome shotgun (WGS) entry which is preliminary data.</text>
</comment>
<protein>
    <recommendedName>
        <fullName evidence="4">Lipoprotein</fullName>
    </recommendedName>
</protein>
<dbReference type="RefSeq" id="WP_232497027.1">
    <property type="nucleotide sequence ID" value="NZ_BAAANH010000002.1"/>
</dbReference>
<sequence>MNKKTLRRSAAILFALATLALTGCAAIDDLVNRQVTHTYDNKDDFGADASVDAGWIPSDATEITLRTPAENAGDVAVILLVSTSDLPESCLEAERQSSPLLSIDGAPEVYEPKNSRIQVCDDWTVMKAANGWFGWTPNDGD</sequence>
<evidence type="ECO:0008006" key="4">
    <source>
        <dbReference type="Google" id="ProtNLM"/>
    </source>
</evidence>
<feature type="chain" id="PRO_5045787497" description="Lipoprotein" evidence="1">
    <location>
        <begin position="26"/>
        <end position="141"/>
    </location>
</feature>
<evidence type="ECO:0000256" key="1">
    <source>
        <dbReference type="SAM" id="SignalP"/>
    </source>
</evidence>
<reference evidence="2 3" key="1">
    <citation type="journal article" date="2019" name="Int. J. Syst. Evol. Microbiol.">
        <title>The Global Catalogue of Microorganisms (GCM) 10K type strain sequencing project: providing services to taxonomists for standard genome sequencing and annotation.</title>
        <authorList>
            <consortium name="The Broad Institute Genomics Platform"/>
            <consortium name="The Broad Institute Genome Sequencing Center for Infectious Disease"/>
            <person name="Wu L."/>
            <person name="Ma J."/>
        </authorList>
    </citation>
    <scope>NUCLEOTIDE SEQUENCE [LARGE SCALE GENOMIC DNA]</scope>
    <source>
        <strain evidence="2 3">JCM 14319</strain>
    </source>
</reference>
<feature type="signal peptide" evidence="1">
    <location>
        <begin position="1"/>
        <end position="25"/>
    </location>
</feature>
<dbReference type="PROSITE" id="PS51257">
    <property type="entry name" value="PROKAR_LIPOPROTEIN"/>
    <property type="match status" value="1"/>
</dbReference>
<dbReference type="Proteomes" id="UP001500506">
    <property type="component" value="Unassembled WGS sequence"/>
</dbReference>
<evidence type="ECO:0000313" key="2">
    <source>
        <dbReference type="EMBL" id="GAA1756396.1"/>
    </source>
</evidence>
<keyword evidence="1" id="KW-0732">Signal</keyword>
<organism evidence="2 3">
    <name type="scientific">Agromyces humatus</name>
    <dbReference type="NCBI Taxonomy" id="279573"/>
    <lineage>
        <taxon>Bacteria</taxon>
        <taxon>Bacillati</taxon>
        <taxon>Actinomycetota</taxon>
        <taxon>Actinomycetes</taxon>
        <taxon>Micrococcales</taxon>
        <taxon>Microbacteriaceae</taxon>
        <taxon>Agromyces</taxon>
    </lineage>
</organism>
<keyword evidence="3" id="KW-1185">Reference proteome</keyword>
<gene>
    <name evidence="2" type="ORF">GCM10009747_13500</name>
</gene>
<name>A0ABN2KIB9_9MICO</name>
<evidence type="ECO:0000313" key="3">
    <source>
        <dbReference type="Proteomes" id="UP001500506"/>
    </source>
</evidence>
<accession>A0ABN2KIB9</accession>